<name>A0AAV3PUA7_LITER</name>
<evidence type="ECO:0008006" key="3">
    <source>
        <dbReference type="Google" id="ProtNLM"/>
    </source>
</evidence>
<reference evidence="1 2" key="1">
    <citation type="submission" date="2024-01" db="EMBL/GenBank/DDBJ databases">
        <title>The complete chloroplast genome sequence of Lithospermum erythrorhizon: insights into the phylogenetic relationship among Boraginaceae species and the maternal lineages of purple gromwells.</title>
        <authorList>
            <person name="Okada T."/>
            <person name="Watanabe K."/>
        </authorList>
    </citation>
    <scope>NUCLEOTIDE SEQUENCE [LARGE SCALE GENOMIC DNA]</scope>
</reference>
<accession>A0AAV3PUA7</accession>
<dbReference type="Proteomes" id="UP001454036">
    <property type="component" value="Unassembled WGS sequence"/>
</dbReference>
<keyword evidence="2" id="KW-1185">Reference proteome</keyword>
<evidence type="ECO:0000313" key="1">
    <source>
        <dbReference type="EMBL" id="GAA0155389.1"/>
    </source>
</evidence>
<evidence type="ECO:0000313" key="2">
    <source>
        <dbReference type="Proteomes" id="UP001454036"/>
    </source>
</evidence>
<protein>
    <recommendedName>
        <fullName evidence="3">Mitochondrial protein</fullName>
    </recommendedName>
</protein>
<sequence length="110" mass="12302">MHNLTQKDMIAAKIILRYLAGTSTLGITIQPSSNMSIKVFSDSDWAGCQATRRSTTGLYILFGKTIVSWSSKKQPTISKSSREAEYRALATTVTEVTWVQFLLRDPKIPF</sequence>
<gene>
    <name evidence="1" type="ORF">LIER_38075</name>
</gene>
<organism evidence="1 2">
    <name type="scientific">Lithospermum erythrorhizon</name>
    <name type="common">Purple gromwell</name>
    <name type="synonym">Lithospermum officinale var. erythrorhizon</name>
    <dbReference type="NCBI Taxonomy" id="34254"/>
    <lineage>
        <taxon>Eukaryota</taxon>
        <taxon>Viridiplantae</taxon>
        <taxon>Streptophyta</taxon>
        <taxon>Embryophyta</taxon>
        <taxon>Tracheophyta</taxon>
        <taxon>Spermatophyta</taxon>
        <taxon>Magnoliopsida</taxon>
        <taxon>eudicotyledons</taxon>
        <taxon>Gunneridae</taxon>
        <taxon>Pentapetalae</taxon>
        <taxon>asterids</taxon>
        <taxon>lamiids</taxon>
        <taxon>Boraginales</taxon>
        <taxon>Boraginaceae</taxon>
        <taxon>Boraginoideae</taxon>
        <taxon>Lithospermeae</taxon>
        <taxon>Lithospermum</taxon>
    </lineage>
</organism>
<dbReference type="PANTHER" id="PTHR11439:SF463">
    <property type="entry name" value="REVERSE TRANSCRIPTASE TY1_COPIA-TYPE DOMAIN-CONTAINING PROTEIN"/>
    <property type="match status" value="1"/>
</dbReference>
<dbReference type="CDD" id="cd09272">
    <property type="entry name" value="RNase_HI_RT_Ty1"/>
    <property type="match status" value="1"/>
</dbReference>
<dbReference type="EMBL" id="BAABME010018898">
    <property type="protein sequence ID" value="GAA0155389.1"/>
    <property type="molecule type" value="Genomic_DNA"/>
</dbReference>
<comment type="caution">
    <text evidence="1">The sequence shown here is derived from an EMBL/GenBank/DDBJ whole genome shotgun (WGS) entry which is preliminary data.</text>
</comment>
<dbReference type="AlphaFoldDB" id="A0AAV3PUA7"/>
<proteinExistence type="predicted"/>
<dbReference type="PANTHER" id="PTHR11439">
    <property type="entry name" value="GAG-POL-RELATED RETROTRANSPOSON"/>
    <property type="match status" value="1"/>
</dbReference>